<dbReference type="InterPro" id="IPR024083">
    <property type="entry name" value="Fumarase/histidase_N"/>
</dbReference>
<dbReference type="InterPro" id="IPR001106">
    <property type="entry name" value="Aromatic_Lyase"/>
</dbReference>
<comment type="similarity">
    <text evidence="1 2">Belongs to the PAL/histidase family.</text>
</comment>
<feature type="region of interest" description="Disordered" evidence="3">
    <location>
        <begin position="111"/>
        <end position="143"/>
    </location>
</feature>
<dbReference type="OrthoDB" id="10051290at2759"/>
<dbReference type="EMBL" id="DF977453">
    <property type="protein sequence ID" value="GAP84928.2"/>
    <property type="molecule type" value="Genomic_DNA"/>
</dbReference>
<dbReference type="Gene3D" id="1.10.275.10">
    <property type="entry name" value="Fumarase/aspartase (N-terminal domain)"/>
    <property type="match status" value="1"/>
</dbReference>
<reference evidence="4" key="1">
    <citation type="submission" date="2016-03" db="EMBL/GenBank/DDBJ databases">
        <title>Draft genome sequence of Rosellinia necatrix.</title>
        <authorList>
            <person name="Kanematsu S."/>
        </authorList>
    </citation>
    <scope>NUCLEOTIDE SEQUENCE [LARGE SCALE GENOMIC DNA]</scope>
    <source>
        <strain evidence="4">W97</strain>
    </source>
</reference>
<name>A0A1W2TBA7_ROSNE</name>
<dbReference type="InterPro" id="IPR022313">
    <property type="entry name" value="Phe/His_NH3-lyase_AS"/>
</dbReference>
<dbReference type="InterPro" id="IPR008948">
    <property type="entry name" value="L-Aspartase-like"/>
</dbReference>
<evidence type="ECO:0000256" key="2">
    <source>
        <dbReference type="RuleBase" id="RU003954"/>
    </source>
</evidence>
<dbReference type="GO" id="GO:0006559">
    <property type="term" value="P:L-phenylalanine catabolic process"/>
    <property type="evidence" value="ECO:0007669"/>
    <property type="project" value="InterPro"/>
</dbReference>
<dbReference type="STRING" id="77044.A0A1W2TBA7"/>
<dbReference type="OMA" id="AFIACRY"/>
<protein>
    <submittedName>
        <fullName evidence="4">Putative phenylalanine ammonia-lyase</fullName>
    </submittedName>
</protein>
<sequence>MANFTDLLLQHWNGLAVSQATVDGHSLTVADVVMVARHLLPSSLAPEVAETIARSNAVVGDKLAKGDVIYGTNTGFGGSADTRTAAHRGLQQSLFSHLMFGILAGDTPLPSTKKPNGSVNGSANGSVGDHSSAHSNGAVKANGSTLSTYHPPDILLPINEPAGVTTMPESWARAAMVVRLNSLSRGASGIRMCVAECLVDFLNKDIVPRIPVRGSISASGDLSPLSYIGAAMQGKQSVTVFAGPRAKGAAGGKKRRAVVRADAALAAAGIAPVEIQAKEGLAIVNGTAVSAGIASLVLHECLGLAGLSQVLTAMSVEALLGTEQSFDPFIAQIRPHPGQVDSAENIYAFLRDSRLTTSNDNPLKSNAGELFQDRYSIRTASQWIGPVLEDFTLAYQQITTEINSATDNPLVDAANGGRVLSGGNFQAKAVTSAVEKLRQGLQSLGRMLFTQCTELINPATSRGLPPNLASDDPSASYLFKGIDVMTAALTSELGFLANPVGSHVQTAEMGNQALNSLALVSTRYTLEAVEVFAQLAAAHVVIACQALDLRALEWEFRRALAPRFAGLVRACVASGANDGDAQAEAETVVGDLWARFQRTWEAHSNMDLDERVGAAVASLEGGLIKGSAAAARATNGGEGGGGGLSETLAAIAGTQAEMRRAACEAYRETRARFGDGKGLPASAYLGAASARLYRFVRRDLGVPLIGEALLRGADNVPEAGLYAVATALEEEGAEGVEGEGLAPSLGTYLTVVYEAIRSGRLYAVVVACLEDARKAGEPGSRTNGHA</sequence>
<dbReference type="CDD" id="cd00332">
    <property type="entry name" value="PAL-HAL"/>
    <property type="match status" value="1"/>
</dbReference>
<gene>
    <name evidence="4" type="ORF">SAMD00023353_0802520</name>
</gene>
<dbReference type="NCBIfam" id="TIGR01226">
    <property type="entry name" value="phe_am_lyase"/>
    <property type="match status" value="1"/>
</dbReference>
<dbReference type="Gene3D" id="1.10.274.20">
    <property type="entry name" value="Phenylalanine ammonia-lyase 1, domain 3"/>
    <property type="match status" value="1"/>
</dbReference>
<dbReference type="SUPFAM" id="SSF48557">
    <property type="entry name" value="L-aspartase-like"/>
    <property type="match status" value="1"/>
</dbReference>
<evidence type="ECO:0000313" key="5">
    <source>
        <dbReference type="Proteomes" id="UP000054516"/>
    </source>
</evidence>
<dbReference type="GO" id="GO:0005737">
    <property type="term" value="C:cytoplasm"/>
    <property type="evidence" value="ECO:0007669"/>
    <property type="project" value="InterPro"/>
</dbReference>
<dbReference type="AlphaFoldDB" id="A0A1W2TBA7"/>
<feature type="compositionally biased region" description="Low complexity" evidence="3">
    <location>
        <begin position="116"/>
        <end position="128"/>
    </location>
</feature>
<dbReference type="GO" id="GO:0016841">
    <property type="term" value="F:ammonia-lyase activity"/>
    <property type="evidence" value="ECO:0007669"/>
    <property type="project" value="InterPro"/>
</dbReference>
<evidence type="ECO:0000256" key="1">
    <source>
        <dbReference type="ARBA" id="ARBA00007238"/>
    </source>
</evidence>
<dbReference type="PROSITE" id="PS00488">
    <property type="entry name" value="PAL_HISTIDASE"/>
    <property type="match status" value="1"/>
</dbReference>
<dbReference type="Proteomes" id="UP000054516">
    <property type="component" value="Unassembled WGS sequence"/>
</dbReference>
<accession>A0A1W2TBA7</accession>
<evidence type="ECO:0000256" key="3">
    <source>
        <dbReference type="SAM" id="MobiDB-lite"/>
    </source>
</evidence>
<evidence type="ECO:0000313" key="4">
    <source>
        <dbReference type="EMBL" id="GAP84928.2"/>
    </source>
</evidence>
<dbReference type="InterPro" id="IPR023144">
    <property type="entry name" value="Phe_NH3-lyase_shielding_dom_sf"/>
</dbReference>
<keyword evidence="5" id="KW-1185">Reference proteome</keyword>
<proteinExistence type="inferred from homology"/>
<dbReference type="Pfam" id="PF00221">
    <property type="entry name" value="Lyase_aromatic"/>
    <property type="match status" value="1"/>
</dbReference>
<dbReference type="Gene3D" id="1.20.200.10">
    <property type="entry name" value="Fumarase/aspartase (Central domain)"/>
    <property type="match status" value="1"/>
</dbReference>
<dbReference type="InterPro" id="IPR005922">
    <property type="entry name" value="Phe_NH3-lyase"/>
</dbReference>
<organism evidence="4">
    <name type="scientific">Rosellinia necatrix</name>
    <name type="common">White root-rot fungus</name>
    <dbReference type="NCBI Taxonomy" id="77044"/>
    <lineage>
        <taxon>Eukaryota</taxon>
        <taxon>Fungi</taxon>
        <taxon>Dikarya</taxon>
        <taxon>Ascomycota</taxon>
        <taxon>Pezizomycotina</taxon>
        <taxon>Sordariomycetes</taxon>
        <taxon>Xylariomycetidae</taxon>
        <taxon>Xylariales</taxon>
        <taxon>Xylariaceae</taxon>
        <taxon>Rosellinia</taxon>
    </lineage>
</organism>
<keyword evidence="2 4" id="KW-0456">Lyase</keyword>
<dbReference type="PANTHER" id="PTHR10362">
    <property type="entry name" value="HISTIDINE AMMONIA-LYASE"/>
    <property type="match status" value="1"/>
</dbReference>